<organism evidence="2 3">
    <name type="scientific">Portunus trituberculatus</name>
    <name type="common">Swimming crab</name>
    <name type="synonym">Neptunus trituberculatus</name>
    <dbReference type="NCBI Taxonomy" id="210409"/>
    <lineage>
        <taxon>Eukaryota</taxon>
        <taxon>Metazoa</taxon>
        <taxon>Ecdysozoa</taxon>
        <taxon>Arthropoda</taxon>
        <taxon>Crustacea</taxon>
        <taxon>Multicrustacea</taxon>
        <taxon>Malacostraca</taxon>
        <taxon>Eumalacostraca</taxon>
        <taxon>Eucarida</taxon>
        <taxon>Decapoda</taxon>
        <taxon>Pleocyemata</taxon>
        <taxon>Brachyura</taxon>
        <taxon>Eubrachyura</taxon>
        <taxon>Portunoidea</taxon>
        <taxon>Portunidae</taxon>
        <taxon>Portuninae</taxon>
        <taxon>Portunus</taxon>
    </lineage>
</organism>
<feature type="compositionally biased region" description="Basic and acidic residues" evidence="1">
    <location>
        <begin position="103"/>
        <end position="120"/>
    </location>
</feature>
<dbReference type="EMBL" id="VSRR010004130">
    <property type="protein sequence ID" value="MPC38651.1"/>
    <property type="molecule type" value="Genomic_DNA"/>
</dbReference>
<evidence type="ECO:0000256" key="1">
    <source>
        <dbReference type="SAM" id="MobiDB-lite"/>
    </source>
</evidence>
<protein>
    <submittedName>
        <fullName evidence="2">Uncharacterized protein</fullName>
    </submittedName>
</protein>
<keyword evidence="3" id="KW-1185">Reference proteome</keyword>
<name>A0A5B7EVB5_PORTR</name>
<dbReference type="Proteomes" id="UP000324222">
    <property type="component" value="Unassembled WGS sequence"/>
</dbReference>
<sequence length="120" mass="13157">MFTTLDTITLDKIQECQKTLAVSHPFPHYVDQLLRPANSSRSFKTASVAKVPSRRSSSAFKHKQAVCSMTGLPVVSAKNTGEVPVLNASQFSVSSVATMNNRGTDERLKQDSVTVRKECQ</sequence>
<comment type="caution">
    <text evidence="2">The sequence shown here is derived from an EMBL/GenBank/DDBJ whole genome shotgun (WGS) entry which is preliminary data.</text>
</comment>
<gene>
    <name evidence="2" type="ORF">E2C01_032161</name>
</gene>
<dbReference type="AlphaFoldDB" id="A0A5B7EVB5"/>
<feature type="region of interest" description="Disordered" evidence="1">
    <location>
        <begin position="101"/>
        <end position="120"/>
    </location>
</feature>
<evidence type="ECO:0000313" key="2">
    <source>
        <dbReference type="EMBL" id="MPC38651.1"/>
    </source>
</evidence>
<reference evidence="2 3" key="1">
    <citation type="submission" date="2019-05" db="EMBL/GenBank/DDBJ databases">
        <title>Another draft genome of Portunus trituberculatus and its Hox gene families provides insights of decapod evolution.</title>
        <authorList>
            <person name="Jeong J.-H."/>
            <person name="Song I."/>
            <person name="Kim S."/>
            <person name="Choi T."/>
            <person name="Kim D."/>
            <person name="Ryu S."/>
            <person name="Kim W."/>
        </authorList>
    </citation>
    <scope>NUCLEOTIDE SEQUENCE [LARGE SCALE GENOMIC DNA]</scope>
    <source>
        <tissue evidence="2">Muscle</tissue>
    </source>
</reference>
<accession>A0A5B7EVB5</accession>
<evidence type="ECO:0000313" key="3">
    <source>
        <dbReference type="Proteomes" id="UP000324222"/>
    </source>
</evidence>
<proteinExistence type="predicted"/>